<dbReference type="InParanoid" id="F4RAC3"/>
<dbReference type="Proteomes" id="UP000001072">
    <property type="component" value="Unassembled WGS sequence"/>
</dbReference>
<feature type="non-terminal residue" evidence="8">
    <location>
        <position position="350"/>
    </location>
</feature>
<dbReference type="KEGG" id="mlr:MELLADRAFT_27180"/>
<proteinExistence type="predicted"/>
<dbReference type="SUPFAM" id="SSF53335">
    <property type="entry name" value="S-adenosyl-L-methionine-dependent methyltransferases"/>
    <property type="match status" value="1"/>
</dbReference>
<gene>
    <name evidence="8" type="ORF">MELLADRAFT_27180</name>
</gene>
<dbReference type="GO" id="GO:0005634">
    <property type="term" value="C:nucleus"/>
    <property type="evidence" value="ECO:0007669"/>
    <property type="project" value="TreeGrafter"/>
</dbReference>
<evidence type="ECO:0000259" key="7">
    <source>
        <dbReference type="Pfam" id="PF22528"/>
    </source>
</evidence>
<dbReference type="Gene3D" id="2.70.160.11">
    <property type="entry name" value="Hnrnp arginine n-methyltransferase1"/>
    <property type="match status" value="1"/>
</dbReference>
<dbReference type="AlphaFoldDB" id="F4RAC3"/>
<dbReference type="InterPro" id="IPR055135">
    <property type="entry name" value="PRMT_dom"/>
</dbReference>
<dbReference type="Pfam" id="PF22528">
    <property type="entry name" value="PRMT_C"/>
    <property type="match status" value="1"/>
</dbReference>
<dbReference type="PANTHER" id="PTHR11006:SF123">
    <property type="entry name" value="RIBOSOMAL PROTEIN ARGININE N-METHYLTRANSFERASE RMT3"/>
    <property type="match status" value="1"/>
</dbReference>
<evidence type="ECO:0000256" key="1">
    <source>
        <dbReference type="ARBA" id="ARBA00011925"/>
    </source>
</evidence>
<evidence type="ECO:0000256" key="2">
    <source>
        <dbReference type="ARBA" id="ARBA00022603"/>
    </source>
</evidence>
<dbReference type="InterPro" id="IPR029063">
    <property type="entry name" value="SAM-dependent_MTases_sf"/>
</dbReference>
<dbReference type="GeneID" id="18926976"/>
<organism evidence="9">
    <name type="scientific">Melampsora larici-populina (strain 98AG31 / pathotype 3-4-7)</name>
    <name type="common">Poplar leaf rust fungus</name>
    <dbReference type="NCBI Taxonomy" id="747676"/>
    <lineage>
        <taxon>Eukaryota</taxon>
        <taxon>Fungi</taxon>
        <taxon>Dikarya</taxon>
        <taxon>Basidiomycota</taxon>
        <taxon>Pucciniomycotina</taxon>
        <taxon>Pucciniomycetes</taxon>
        <taxon>Pucciniales</taxon>
        <taxon>Melampsoraceae</taxon>
        <taxon>Melampsora</taxon>
    </lineage>
</organism>
<dbReference type="PANTHER" id="PTHR11006">
    <property type="entry name" value="PROTEIN ARGININE N-METHYLTRANSFERASE"/>
    <property type="match status" value="1"/>
</dbReference>
<reference evidence="9" key="1">
    <citation type="journal article" date="2011" name="Proc. Natl. Acad. Sci. U.S.A.">
        <title>Obligate biotrophy features unraveled by the genomic analysis of rust fungi.</title>
        <authorList>
            <person name="Duplessis S."/>
            <person name="Cuomo C.A."/>
            <person name="Lin Y.-C."/>
            <person name="Aerts A."/>
            <person name="Tisserant E."/>
            <person name="Veneault-Fourrey C."/>
            <person name="Joly D.L."/>
            <person name="Hacquard S."/>
            <person name="Amselem J."/>
            <person name="Cantarel B.L."/>
            <person name="Chiu R."/>
            <person name="Coutinho P.M."/>
            <person name="Feau N."/>
            <person name="Field M."/>
            <person name="Frey P."/>
            <person name="Gelhaye E."/>
            <person name="Goldberg J."/>
            <person name="Grabherr M.G."/>
            <person name="Kodira C.D."/>
            <person name="Kohler A."/>
            <person name="Kuees U."/>
            <person name="Lindquist E.A."/>
            <person name="Lucas S.M."/>
            <person name="Mago R."/>
            <person name="Mauceli E."/>
            <person name="Morin E."/>
            <person name="Murat C."/>
            <person name="Pangilinan J.L."/>
            <person name="Park R."/>
            <person name="Pearson M."/>
            <person name="Quesneville H."/>
            <person name="Rouhier N."/>
            <person name="Sakthikumar S."/>
            <person name="Salamov A.A."/>
            <person name="Schmutz J."/>
            <person name="Selles B."/>
            <person name="Shapiro H."/>
            <person name="Tanguay P."/>
            <person name="Tuskan G.A."/>
            <person name="Henrissat B."/>
            <person name="Van de Peer Y."/>
            <person name="Rouze P."/>
            <person name="Ellis J.G."/>
            <person name="Dodds P.N."/>
            <person name="Schein J.E."/>
            <person name="Zhong S."/>
            <person name="Hamelin R.C."/>
            <person name="Grigoriev I.V."/>
            <person name="Szabo L.J."/>
            <person name="Martin F."/>
        </authorList>
    </citation>
    <scope>NUCLEOTIDE SEQUENCE [LARGE SCALE GENOMIC DNA]</scope>
    <source>
        <strain evidence="9">98AG31 / pathotype 3-4-7</strain>
    </source>
</reference>
<dbReference type="STRING" id="747676.F4RAC3"/>
<evidence type="ECO:0000313" key="8">
    <source>
        <dbReference type="EMBL" id="EGG10807.1"/>
    </source>
</evidence>
<keyword evidence="4 6" id="KW-0949">S-adenosyl-L-methionine</keyword>
<dbReference type="PROSITE" id="PS51678">
    <property type="entry name" value="SAM_MT_PRMT"/>
    <property type="match status" value="1"/>
</dbReference>
<dbReference type="GO" id="GO:0042054">
    <property type="term" value="F:histone methyltransferase activity"/>
    <property type="evidence" value="ECO:0007669"/>
    <property type="project" value="TreeGrafter"/>
</dbReference>
<feature type="non-terminal residue" evidence="8">
    <location>
        <position position="1"/>
    </location>
</feature>
<evidence type="ECO:0000256" key="5">
    <source>
        <dbReference type="ARBA" id="ARBA00049303"/>
    </source>
</evidence>
<name>F4RAC3_MELLP</name>
<dbReference type="HOGENOM" id="CLU_017375_1_2_1"/>
<dbReference type="Gene3D" id="3.40.50.150">
    <property type="entry name" value="Vaccinia Virus protein VP39"/>
    <property type="match status" value="1"/>
</dbReference>
<dbReference type="InterPro" id="IPR025799">
    <property type="entry name" value="Arg_MeTrfase"/>
</dbReference>
<evidence type="ECO:0000313" key="9">
    <source>
        <dbReference type="Proteomes" id="UP000001072"/>
    </source>
</evidence>
<keyword evidence="2 6" id="KW-0489">Methyltransferase</keyword>
<dbReference type="RefSeq" id="XP_007406276.1">
    <property type="nucleotide sequence ID" value="XM_007406214.1"/>
</dbReference>
<sequence>STEPKAERDDDTHYFSSYAHEGIHWTMIQDQVRTDSYRHFITSNPDLFHNKRVMDIGCGTGILSFFAAQAGAKKVYAVDASQIAKNAVMNMKANGISDVVKVLNKKVETLDIERDLDGEKVDIIISEWMGYACLYEVFLPSVLIARDRFLRSVDSGGLMAPSQCSILMAGWSDETWLKEKVSWWDENKYGFKMRESMTKRMYEEGLIEDFPSDGILTQSTCLRDVHTATMSSELKDCISFAKPFTLRFRDQLKANQKFNGFLIWFDTFFTTDGRLVEGLALEDDHNWTKSEGEVGFSTSARATSTHWHQTLLLLKQPFDVTADTELEGVTTWSVQPDNGRELEISMMWRV</sequence>
<dbReference type="GO" id="GO:0032259">
    <property type="term" value="P:methylation"/>
    <property type="evidence" value="ECO:0007669"/>
    <property type="project" value="UniProtKB-KW"/>
</dbReference>
<dbReference type="eggNOG" id="KOG1499">
    <property type="taxonomic scope" value="Eukaryota"/>
</dbReference>
<dbReference type="OrthoDB" id="2503630at2759"/>
<dbReference type="GO" id="GO:0035242">
    <property type="term" value="F:protein-arginine omega-N asymmetric methyltransferase activity"/>
    <property type="evidence" value="ECO:0007669"/>
    <property type="project" value="UniProtKB-EC"/>
</dbReference>
<feature type="domain" description="Protein arginine N-methyltransferase" evidence="7">
    <location>
        <begin position="165"/>
        <end position="350"/>
    </location>
</feature>
<dbReference type="Pfam" id="PF06325">
    <property type="entry name" value="PrmA"/>
    <property type="match status" value="1"/>
</dbReference>
<dbReference type="EC" id="2.1.1.319" evidence="1"/>
<keyword evidence="9" id="KW-1185">Reference proteome</keyword>
<dbReference type="CDD" id="cd02440">
    <property type="entry name" value="AdoMet_MTases"/>
    <property type="match status" value="1"/>
</dbReference>
<evidence type="ECO:0000256" key="4">
    <source>
        <dbReference type="ARBA" id="ARBA00022691"/>
    </source>
</evidence>
<dbReference type="FunFam" id="3.40.50.150:FF:000003">
    <property type="entry name" value="Blast:Protein arginine N-methyltransferase 1"/>
    <property type="match status" value="1"/>
</dbReference>
<comment type="catalytic activity">
    <reaction evidence="5">
        <text>L-arginyl-[protein] + S-adenosyl-L-methionine = N(omega)-methyl-L-arginyl-[protein] + S-adenosyl-L-homocysteine + H(+)</text>
        <dbReference type="Rhea" id="RHEA:48100"/>
        <dbReference type="Rhea" id="RHEA-COMP:10532"/>
        <dbReference type="Rhea" id="RHEA-COMP:11990"/>
        <dbReference type="ChEBI" id="CHEBI:15378"/>
        <dbReference type="ChEBI" id="CHEBI:29965"/>
        <dbReference type="ChEBI" id="CHEBI:57856"/>
        <dbReference type="ChEBI" id="CHEBI:59789"/>
        <dbReference type="ChEBI" id="CHEBI:65280"/>
    </reaction>
    <physiologicalReaction direction="left-to-right" evidence="5">
        <dbReference type="Rhea" id="RHEA:48101"/>
    </physiologicalReaction>
</comment>
<dbReference type="EMBL" id="GL883094">
    <property type="protein sequence ID" value="EGG10807.1"/>
    <property type="molecule type" value="Genomic_DNA"/>
</dbReference>
<protein>
    <recommendedName>
        <fullName evidence="1">type I protein arginine methyltransferase</fullName>
        <ecNumber evidence="1">2.1.1.319</ecNumber>
    </recommendedName>
</protein>
<evidence type="ECO:0000256" key="3">
    <source>
        <dbReference type="ARBA" id="ARBA00022679"/>
    </source>
</evidence>
<keyword evidence="3 6" id="KW-0808">Transferase</keyword>
<evidence type="ECO:0000256" key="6">
    <source>
        <dbReference type="PROSITE-ProRule" id="PRU01015"/>
    </source>
</evidence>
<dbReference type="VEuPathDB" id="FungiDB:MELLADRAFT_27180"/>
<accession>F4RAC3</accession>